<evidence type="ECO:0000259" key="1">
    <source>
        <dbReference type="Pfam" id="PF13649"/>
    </source>
</evidence>
<keyword evidence="2" id="KW-0489">Methyltransferase</keyword>
<accession>A0A417YXY6</accession>
<comment type="caution">
    <text evidence="2">The sequence shown here is derived from an EMBL/GenBank/DDBJ whole genome shotgun (WGS) entry which is preliminary data.</text>
</comment>
<name>A0A417YXY6_9BACI</name>
<keyword evidence="2" id="KW-0808">Transferase</keyword>
<gene>
    <name evidence="2" type="ORF">D1B31_06285</name>
</gene>
<dbReference type="SUPFAM" id="SSF53335">
    <property type="entry name" value="S-adenosyl-L-methionine-dependent methyltransferases"/>
    <property type="match status" value="1"/>
</dbReference>
<evidence type="ECO:0000313" key="2">
    <source>
        <dbReference type="EMBL" id="RHW42232.1"/>
    </source>
</evidence>
<dbReference type="CDD" id="cd02440">
    <property type="entry name" value="AdoMet_MTases"/>
    <property type="match status" value="1"/>
</dbReference>
<dbReference type="InterPro" id="IPR041698">
    <property type="entry name" value="Methyltransf_25"/>
</dbReference>
<evidence type="ECO:0000313" key="3">
    <source>
        <dbReference type="Proteomes" id="UP000284416"/>
    </source>
</evidence>
<dbReference type="Pfam" id="PF13649">
    <property type="entry name" value="Methyltransf_25"/>
    <property type="match status" value="1"/>
</dbReference>
<dbReference type="Gene3D" id="3.40.50.150">
    <property type="entry name" value="Vaccinia Virus protein VP39"/>
    <property type="match status" value="1"/>
</dbReference>
<feature type="domain" description="Methyltransferase" evidence="1">
    <location>
        <begin position="47"/>
        <end position="142"/>
    </location>
</feature>
<dbReference type="Proteomes" id="UP000284416">
    <property type="component" value="Unassembled WGS sequence"/>
</dbReference>
<sequence>MTNFAKQFIVPKGFLGKLAGKIMYVENRKINDWTLQKLTIRDGQTLLEVGYGPGYAIGVIAEQNPNVFLDGIDLSKQMMEEASLKHNGLMKEGKLNLYHGEVSELRSKPETYDRIYSVNNYPLWESPRETLMDLADCLKKGGKMAITVQPREKDATDITALEIGKQLEEDFKVAGMESIKVFFKKVWPVLAVCVTAEKPH</sequence>
<dbReference type="GO" id="GO:0008168">
    <property type="term" value="F:methyltransferase activity"/>
    <property type="evidence" value="ECO:0007669"/>
    <property type="project" value="UniProtKB-KW"/>
</dbReference>
<organism evidence="2 3">
    <name type="scientific">Neobacillus notoginsengisoli</name>
    <dbReference type="NCBI Taxonomy" id="1578198"/>
    <lineage>
        <taxon>Bacteria</taxon>
        <taxon>Bacillati</taxon>
        <taxon>Bacillota</taxon>
        <taxon>Bacilli</taxon>
        <taxon>Bacillales</taxon>
        <taxon>Bacillaceae</taxon>
        <taxon>Neobacillus</taxon>
    </lineage>
</organism>
<keyword evidence="3" id="KW-1185">Reference proteome</keyword>
<reference evidence="2 3" key="1">
    <citation type="journal article" date="2017" name="Int. J. Syst. Evol. Microbiol.">
        <title>Bacillus notoginsengisoli sp. nov., a novel bacterium isolated from the rhizosphere of Panax notoginseng.</title>
        <authorList>
            <person name="Zhang M.Y."/>
            <person name="Cheng J."/>
            <person name="Cai Y."/>
            <person name="Zhang T.Y."/>
            <person name="Wu Y.Y."/>
            <person name="Manikprabhu D."/>
            <person name="Li W.J."/>
            <person name="Zhang Y.X."/>
        </authorList>
    </citation>
    <scope>NUCLEOTIDE SEQUENCE [LARGE SCALE GENOMIC DNA]</scope>
    <source>
        <strain evidence="2 3">JCM 30743</strain>
    </source>
</reference>
<dbReference type="GO" id="GO:0032259">
    <property type="term" value="P:methylation"/>
    <property type="evidence" value="ECO:0007669"/>
    <property type="project" value="UniProtKB-KW"/>
</dbReference>
<dbReference type="AlphaFoldDB" id="A0A417YXY6"/>
<dbReference type="RefSeq" id="WP_118919888.1">
    <property type="nucleotide sequence ID" value="NZ_QWEG01000003.1"/>
</dbReference>
<proteinExistence type="predicted"/>
<protein>
    <submittedName>
        <fullName evidence="2">Class I SAM-dependent methyltransferase</fullName>
    </submittedName>
</protein>
<dbReference type="OrthoDB" id="9772751at2"/>
<dbReference type="EMBL" id="QWEG01000003">
    <property type="protein sequence ID" value="RHW42232.1"/>
    <property type="molecule type" value="Genomic_DNA"/>
</dbReference>
<dbReference type="InterPro" id="IPR029063">
    <property type="entry name" value="SAM-dependent_MTases_sf"/>
</dbReference>